<dbReference type="PROSITE" id="PS50801">
    <property type="entry name" value="STAS"/>
    <property type="match status" value="1"/>
</dbReference>
<feature type="domain" description="STAS" evidence="1">
    <location>
        <begin position="1"/>
        <end position="100"/>
    </location>
</feature>
<dbReference type="Pfam" id="PF13466">
    <property type="entry name" value="STAS_2"/>
    <property type="match status" value="1"/>
</dbReference>
<dbReference type="Proteomes" id="UP001059617">
    <property type="component" value="Chromosome"/>
</dbReference>
<gene>
    <name evidence="2" type="ORF">Dfulv_31235</name>
</gene>
<sequence length="100" mass="11118">MPTVEVLVTERLDVAALRHCQAMLAQALDLRPEHLVVDLAACTGIDATGIGMLLDAHRAQLRQGRRLTLRTVPPQVWRMFVLARVDHVFTIEAPDDRTPG</sequence>
<evidence type="ECO:0000313" key="2">
    <source>
        <dbReference type="EMBL" id="UWP79623.1"/>
    </source>
</evidence>
<dbReference type="InterPro" id="IPR002645">
    <property type="entry name" value="STAS_dom"/>
</dbReference>
<dbReference type="RefSeq" id="WP_259857381.1">
    <property type="nucleotide sequence ID" value="NZ_BAAAST010000001.1"/>
</dbReference>
<dbReference type="InterPro" id="IPR058548">
    <property type="entry name" value="MlaB-like_STAS"/>
</dbReference>
<evidence type="ECO:0000259" key="1">
    <source>
        <dbReference type="PROSITE" id="PS50801"/>
    </source>
</evidence>
<dbReference type="EMBL" id="CP073720">
    <property type="protein sequence ID" value="UWP79623.1"/>
    <property type="molecule type" value="Genomic_DNA"/>
</dbReference>
<keyword evidence="3" id="KW-1185">Reference proteome</keyword>
<accession>A0ABY5VPE5</accession>
<reference evidence="2" key="1">
    <citation type="submission" date="2021-04" db="EMBL/GenBank/DDBJ databases">
        <authorList>
            <person name="Hartkoorn R.C."/>
            <person name="Beaudoing E."/>
            <person name="Hot D."/>
        </authorList>
    </citation>
    <scope>NUCLEOTIDE SEQUENCE</scope>
    <source>
        <strain evidence="2">NRRL B-16292</strain>
    </source>
</reference>
<name>A0ABY5VPE5_9ACTN</name>
<dbReference type="SUPFAM" id="SSF52091">
    <property type="entry name" value="SpoIIaa-like"/>
    <property type="match status" value="1"/>
</dbReference>
<dbReference type="CDD" id="cd07043">
    <property type="entry name" value="STAS_anti-anti-sigma_factors"/>
    <property type="match status" value="1"/>
</dbReference>
<dbReference type="Gene3D" id="3.30.750.24">
    <property type="entry name" value="STAS domain"/>
    <property type="match status" value="1"/>
</dbReference>
<dbReference type="InterPro" id="IPR036513">
    <property type="entry name" value="STAS_dom_sf"/>
</dbReference>
<organism evidence="2 3">
    <name type="scientific">Dactylosporangium fulvum</name>
    <dbReference type="NCBI Taxonomy" id="53359"/>
    <lineage>
        <taxon>Bacteria</taxon>
        <taxon>Bacillati</taxon>
        <taxon>Actinomycetota</taxon>
        <taxon>Actinomycetes</taxon>
        <taxon>Micromonosporales</taxon>
        <taxon>Micromonosporaceae</taxon>
        <taxon>Dactylosporangium</taxon>
    </lineage>
</organism>
<protein>
    <submittedName>
        <fullName evidence="2">STAS domain-containing protein</fullName>
    </submittedName>
</protein>
<proteinExistence type="predicted"/>
<evidence type="ECO:0000313" key="3">
    <source>
        <dbReference type="Proteomes" id="UP001059617"/>
    </source>
</evidence>
<reference evidence="2" key="2">
    <citation type="submission" date="2022-09" db="EMBL/GenBank/DDBJ databases">
        <title>Biosynthetic gene clusters of Dactylosporangioum fulvum.</title>
        <authorList>
            <person name="Caradec T."/>
        </authorList>
    </citation>
    <scope>NUCLEOTIDE SEQUENCE</scope>
    <source>
        <strain evidence="2">NRRL B-16292</strain>
    </source>
</reference>